<feature type="binding site" evidence="19">
    <location>
        <position position="450"/>
    </location>
    <ligand>
        <name>Mg(2+)</name>
        <dbReference type="ChEBI" id="CHEBI:18420"/>
    </ligand>
</feature>
<keyword evidence="13 17" id="KW-0479">Metal-binding</keyword>
<dbReference type="SUPFAM" id="SSF52009">
    <property type="entry name" value="Phosphohistidine domain"/>
    <property type="match status" value="1"/>
</dbReference>
<dbReference type="PATRIC" id="fig|476272.21.peg.3723"/>
<keyword evidence="15 17" id="KW-0460">Magnesium</keyword>
<dbReference type="PIRSF" id="PIRSF000732">
    <property type="entry name" value="PTS_enzyme_I"/>
    <property type="match status" value="1"/>
</dbReference>
<dbReference type="eggNOG" id="COG1080">
    <property type="taxonomic scope" value="Bacteria"/>
</dbReference>
<dbReference type="InterPro" id="IPR008279">
    <property type="entry name" value="PEP-util_enz_mobile_dom"/>
</dbReference>
<name>C0CIQ4_BLAHS</name>
<feature type="active site" description="Proton donor" evidence="18">
    <location>
        <position position="497"/>
    </location>
</feature>
<dbReference type="InterPro" id="IPR040442">
    <property type="entry name" value="Pyrv_kinase-like_dom_sf"/>
</dbReference>
<evidence type="ECO:0000313" key="24">
    <source>
        <dbReference type="Proteomes" id="UP000003100"/>
    </source>
</evidence>
<proteinExistence type="inferred from homology"/>
<evidence type="ECO:0000256" key="8">
    <source>
        <dbReference type="ARBA" id="ARBA00022448"/>
    </source>
</evidence>
<evidence type="ECO:0000256" key="6">
    <source>
        <dbReference type="ARBA" id="ARBA00012232"/>
    </source>
</evidence>
<dbReference type="InterPro" id="IPR015813">
    <property type="entry name" value="Pyrv/PenolPyrv_kinase-like_dom"/>
</dbReference>
<dbReference type="InterPro" id="IPR036618">
    <property type="entry name" value="PtsI_HPr-bd_sf"/>
</dbReference>
<evidence type="ECO:0000256" key="12">
    <source>
        <dbReference type="ARBA" id="ARBA00022683"/>
    </source>
</evidence>
<evidence type="ECO:0000256" key="17">
    <source>
        <dbReference type="PIRNR" id="PIRNR000732"/>
    </source>
</evidence>
<evidence type="ECO:0000313" key="23">
    <source>
        <dbReference type="EMBL" id="EEG50307.1"/>
    </source>
</evidence>
<dbReference type="GO" id="GO:0009401">
    <property type="term" value="P:phosphoenolpyruvate-dependent sugar phosphotransferase system"/>
    <property type="evidence" value="ECO:0007669"/>
    <property type="project" value="UniProtKB-KW"/>
</dbReference>
<dbReference type="Pfam" id="PF05524">
    <property type="entry name" value="PEP-utilisers_N"/>
    <property type="match status" value="1"/>
</dbReference>
<evidence type="ECO:0000256" key="1">
    <source>
        <dbReference type="ARBA" id="ARBA00000683"/>
    </source>
</evidence>
<evidence type="ECO:0000256" key="5">
    <source>
        <dbReference type="ARBA" id="ARBA00007837"/>
    </source>
</evidence>
<evidence type="ECO:0000256" key="14">
    <source>
        <dbReference type="ARBA" id="ARBA00022777"/>
    </source>
</evidence>
<evidence type="ECO:0000256" key="11">
    <source>
        <dbReference type="ARBA" id="ARBA00022679"/>
    </source>
</evidence>
<keyword evidence="14 17" id="KW-0418">Kinase</keyword>
<keyword evidence="11 17" id="KW-0808">Transferase</keyword>
<evidence type="ECO:0000256" key="16">
    <source>
        <dbReference type="ARBA" id="ARBA00033235"/>
    </source>
</evidence>
<keyword evidence="9 17" id="KW-0963">Cytoplasm</keyword>
<dbReference type="GO" id="GO:0008965">
    <property type="term" value="F:phosphoenolpyruvate-protein phosphotransferase activity"/>
    <property type="evidence" value="ECO:0007669"/>
    <property type="project" value="UniProtKB-EC"/>
</dbReference>
<evidence type="ECO:0000256" key="10">
    <source>
        <dbReference type="ARBA" id="ARBA00022597"/>
    </source>
</evidence>
<dbReference type="PANTHER" id="PTHR46244:SF3">
    <property type="entry name" value="PHOSPHOENOLPYRUVATE-PROTEIN PHOSPHOTRANSFERASE"/>
    <property type="match status" value="1"/>
</dbReference>
<evidence type="ECO:0000256" key="2">
    <source>
        <dbReference type="ARBA" id="ARBA00001946"/>
    </source>
</evidence>
<evidence type="ECO:0000256" key="19">
    <source>
        <dbReference type="PIRSR" id="PIRSR000732-3"/>
    </source>
</evidence>
<dbReference type="Pfam" id="PF00391">
    <property type="entry name" value="PEP-utilizers"/>
    <property type="match status" value="1"/>
</dbReference>
<organism evidence="23 24">
    <name type="scientific">Blautia hydrogenotrophica (strain DSM 10507 / JCM 14656 / S5a33)</name>
    <name type="common">Ruminococcus hydrogenotrophicus</name>
    <dbReference type="NCBI Taxonomy" id="476272"/>
    <lineage>
        <taxon>Bacteria</taxon>
        <taxon>Bacillati</taxon>
        <taxon>Bacillota</taxon>
        <taxon>Clostridia</taxon>
        <taxon>Lachnospirales</taxon>
        <taxon>Lachnospiraceae</taxon>
        <taxon>Blautia</taxon>
    </lineage>
</organism>
<feature type="domain" description="Phosphotransferase system enzyme I N-terminal" evidence="22">
    <location>
        <begin position="5"/>
        <end position="125"/>
    </location>
</feature>
<dbReference type="AlphaFoldDB" id="C0CIQ4"/>
<dbReference type="NCBIfam" id="TIGR01417">
    <property type="entry name" value="PTS_I_fam"/>
    <property type="match status" value="1"/>
</dbReference>
<dbReference type="Proteomes" id="UP000003100">
    <property type="component" value="Unassembled WGS sequence"/>
</dbReference>
<dbReference type="SUPFAM" id="SSF47831">
    <property type="entry name" value="Enzyme I of the PEP:sugar phosphotransferase system HPr-binding (sub)domain"/>
    <property type="match status" value="1"/>
</dbReference>
<feature type="domain" description="PEP-utilising enzyme mobile" evidence="20">
    <location>
        <begin position="151"/>
        <end position="221"/>
    </location>
</feature>
<dbReference type="EC" id="2.7.3.9" evidence="6 17"/>
<evidence type="ECO:0000259" key="22">
    <source>
        <dbReference type="Pfam" id="PF05524"/>
    </source>
</evidence>
<keyword evidence="24" id="KW-1185">Reference proteome</keyword>
<comment type="subcellular location">
    <subcellularLocation>
        <location evidence="4 17">Cytoplasm</location>
    </subcellularLocation>
</comment>
<sequence>MNVYHGVGTFPGIAIGKIQFYRGCEQHIHKYTVTDTQSELIRFQKARKKAIEELQDWHKKEQAELGRTLRRIETYIQLLENSSFIRAIESMVQSEKVNVSYAIATTKDELSTTFAKLDDPYVQARVESIRYISDQLIGILDSISRDRIQGEEPVILVSRELSPAHVMEVDQKKLLAIVTKQGSAISHTSILAKTINIPVLIGLEVDVEWDGCIGIVDGYNGTLYVEPDTDTLKVYQEKQVCDLKKQEELLKLRDAEDVTKDGTKVELLANIANLEDLDSVLTNGASGIGLLRSEFQYLGRENYPREGELYRVYRQVAQTMGDRRVVIRTVDLGADKQANYMNLPQELNPAMGNRGIRVCLDRKKMFRAQIRAIYRASIYGNLAIMYPMITSMWEVEEIWEIVEDVKKGLDQREIPYKDIPNGIMVETPAAAMISSELAEKADFISLGTNDLTQYVLAMDAQNPQLERKFDRHHPGVLRMMEMVIKSTHEAGKKVLVCGELAAENVMIPYFLNLGVDALSMAPACILPARKIVRNLDLRKVEEK</sequence>
<gene>
    <name evidence="23" type="ORF">RUMHYD_00718</name>
</gene>
<dbReference type="GO" id="GO:0005737">
    <property type="term" value="C:cytoplasm"/>
    <property type="evidence" value="ECO:0007669"/>
    <property type="project" value="UniProtKB-SubCell"/>
</dbReference>
<dbReference type="GeneID" id="86821906"/>
<dbReference type="GO" id="GO:0016301">
    <property type="term" value="F:kinase activity"/>
    <property type="evidence" value="ECO:0007669"/>
    <property type="project" value="UniProtKB-KW"/>
</dbReference>
<evidence type="ECO:0000259" key="21">
    <source>
        <dbReference type="Pfam" id="PF02896"/>
    </source>
</evidence>
<dbReference type="EMBL" id="ACBZ01000027">
    <property type="protein sequence ID" value="EEG50307.1"/>
    <property type="molecule type" value="Genomic_DNA"/>
</dbReference>
<evidence type="ECO:0000256" key="18">
    <source>
        <dbReference type="PIRSR" id="PIRSR000732-1"/>
    </source>
</evidence>
<comment type="cofactor">
    <cofactor evidence="2 17 19">
        <name>Mg(2+)</name>
        <dbReference type="ChEBI" id="CHEBI:18420"/>
    </cofactor>
</comment>
<evidence type="ECO:0000259" key="20">
    <source>
        <dbReference type="Pfam" id="PF00391"/>
    </source>
</evidence>
<dbReference type="PANTHER" id="PTHR46244">
    <property type="entry name" value="PHOSPHOENOLPYRUVATE-PROTEIN PHOSPHOTRANSFERASE"/>
    <property type="match status" value="1"/>
</dbReference>
<evidence type="ECO:0000256" key="7">
    <source>
        <dbReference type="ARBA" id="ARBA00016544"/>
    </source>
</evidence>
<dbReference type="InterPro" id="IPR036637">
    <property type="entry name" value="Phosphohistidine_dom_sf"/>
</dbReference>
<dbReference type="InterPro" id="IPR008731">
    <property type="entry name" value="PTS_EIN"/>
</dbReference>
<keyword evidence="8 17" id="KW-0813">Transport</keyword>
<dbReference type="Gene3D" id="3.20.20.60">
    <property type="entry name" value="Phosphoenolpyruvate-binding domains"/>
    <property type="match status" value="1"/>
</dbReference>
<keyword evidence="10 17" id="KW-0762">Sugar transport</keyword>
<feature type="domain" description="PEP-utilising enzyme C-terminal" evidence="21">
    <location>
        <begin position="248"/>
        <end position="536"/>
    </location>
</feature>
<keyword evidence="12 17" id="KW-0598">Phosphotransferase system</keyword>
<evidence type="ECO:0000256" key="9">
    <source>
        <dbReference type="ARBA" id="ARBA00022490"/>
    </source>
</evidence>
<comment type="similarity">
    <text evidence="5 17">Belongs to the PEP-utilizing enzyme family.</text>
</comment>
<dbReference type="Pfam" id="PF02896">
    <property type="entry name" value="PEP-utilizers_C"/>
    <property type="match status" value="1"/>
</dbReference>
<evidence type="ECO:0000256" key="3">
    <source>
        <dbReference type="ARBA" id="ARBA00002728"/>
    </source>
</evidence>
<dbReference type="SUPFAM" id="SSF51621">
    <property type="entry name" value="Phosphoenolpyruvate/pyruvate domain"/>
    <property type="match status" value="1"/>
</dbReference>
<dbReference type="HOGENOM" id="CLU_007308_7_0_9"/>
<dbReference type="InterPro" id="IPR000121">
    <property type="entry name" value="PEP_util_C"/>
</dbReference>
<reference evidence="23 24" key="2">
    <citation type="submission" date="2009-02" db="EMBL/GenBank/DDBJ databases">
        <title>Draft genome sequence of Blautia hydrogenotrophica DSM 10507 (Ruminococcus hydrogenotrophicus DSM 10507).</title>
        <authorList>
            <person name="Sudarsanam P."/>
            <person name="Ley R."/>
            <person name="Guruge J."/>
            <person name="Turnbaugh P.J."/>
            <person name="Mahowald M."/>
            <person name="Liep D."/>
            <person name="Gordon J."/>
        </authorList>
    </citation>
    <scope>NUCLEOTIDE SEQUENCE [LARGE SCALE GENOMIC DNA]</scope>
    <source>
        <strain evidence="24">DSM 10507 / JCM 14656 / S5a33</strain>
    </source>
</reference>
<evidence type="ECO:0000256" key="15">
    <source>
        <dbReference type="ARBA" id="ARBA00022842"/>
    </source>
</evidence>
<evidence type="ECO:0000256" key="13">
    <source>
        <dbReference type="ARBA" id="ARBA00022723"/>
    </source>
</evidence>
<reference evidence="23 24" key="1">
    <citation type="submission" date="2009-01" db="EMBL/GenBank/DDBJ databases">
        <authorList>
            <person name="Fulton L."/>
            <person name="Clifton S."/>
            <person name="Fulton B."/>
            <person name="Xu J."/>
            <person name="Minx P."/>
            <person name="Pepin K.H."/>
            <person name="Johnson M."/>
            <person name="Bhonagiri V."/>
            <person name="Nash W.E."/>
            <person name="Mardis E.R."/>
            <person name="Wilson R.K."/>
        </authorList>
    </citation>
    <scope>NUCLEOTIDE SEQUENCE [LARGE SCALE GENOMIC DNA]</scope>
    <source>
        <strain evidence="24">DSM 10507 / JCM 14656 / S5a33</strain>
    </source>
</reference>
<dbReference type="Gene3D" id="3.50.30.10">
    <property type="entry name" value="Phosphohistidine domain"/>
    <property type="match status" value="1"/>
</dbReference>
<dbReference type="GO" id="GO:0046872">
    <property type="term" value="F:metal ion binding"/>
    <property type="evidence" value="ECO:0007669"/>
    <property type="project" value="UniProtKB-KW"/>
</dbReference>
<dbReference type="Gene3D" id="1.10.274.10">
    <property type="entry name" value="PtsI, HPr-binding domain"/>
    <property type="match status" value="1"/>
</dbReference>
<protein>
    <recommendedName>
        <fullName evidence="7 17">Phosphoenolpyruvate-protein phosphotransferase</fullName>
        <ecNumber evidence="6 17">2.7.3.9</ecNumber>
    </recommendedName>
    <alternativeName>
        <fullName evidence="16 17">Phosphotransferase system, enzyme I</fullName>
    </alternativeName>
</protein>
<comment type="function">
    <text evidence="3 17">General (non sugar-specific) component of the phosphoenolpyruvate-dependent sugar phosphotransferase system (sugar PTS). This major carbohydrate active-transport system catalyzes the phosphorylation of incoming sugar substrates concomitantly with their translocation across the cell membrane. Enzyme I transfers the phosphoryl group from phosphoenolpyruvate (PEP) to the phosphoryl carrier protein (HPr).</text>
</comment>
<dbReference type="InterPro" id="IPR050499">
    <property type="entry name" value="PEP-utilizing_PTS_enzyme"/>
</dbReference>
<feature type="active site" description="Tele-phosphohistidine intermediate" evidence="18">
    <location>
        <position position="187"/>
    </location>
</feature>
<evidence type="ECO:0000256" key="4">
    <source>
        <dbReference type="ARBA" id="ARBA00004496"/>
    </source>
</evidence>
<dbReference type="InterPro" id="IPR006318">
    <property type="entry name" value="PTS_EI-like"/>
</dbReference>
<dbReference type="InterPro" id="IPR024692">
    <property type="entry name" value="PTS_EI"/>
</dbReference>
<feature type="binding site" evidence="19">
    <location>
        <position position="426"/>
    </location>
    <ligand>
        <name>Mg(2+)</name>
        <dbReference type="ChEBI" id="CHEBI:18420"/>
    </ligand>
</feature>
<comment type="catalytic activity">
    <reaction evidence="1 17">
        <text>L-histidyl-[protein] + phosphoenolpyruvate = N(pros)-phospho-L-histidyl-[protein] + pyruvate</text>
        <dbReference type="Rhea" id="RHEA:23880"/>
        <dbReference type="Rhea" id="RHEA-COMP:9745"/>
        <dbReference type="Rhea" id="RHEA-COMP:9746"/>
        <dbReference type="ChEBI" id="CHEBI:15361"/>
        <dbReference type="ChEBI" id="CHEBI:29979"/>
        <dbReference type="ChEBI" id="CHEBI:58702"/>
        <dbReference type="ChEBI" id="CHEBI:64837"/>
        <dbReference type="EC" id="2.7.3.9"/>
    </reaction>
</comment>
<dbReference type="RefSeq" id="WP_005946145.1">
    <property type="nucleotide sequence ID" value="NZ_CP136423.1"/>
</dbReference>
<accession>C0CIQ4</accession>
<dbReference type="PRINTS" id="PR01736">
    <property type="entry name" value="PHPHTRNFRASE"/>
</dbReference>